<evidence type="ECO:0000313" key="2">
    <source>
        <dbReference type="EMBL" id="OWT63577.1"/>
    </source>
</evidence>
<proteinExistence type="predicted"/>
<dbReference type="PANTHER" id="PTHR42870">
    <property type="entry name" value="ACETYL-COA C-ACETYLTRANSFERASE"/>
    <property type="match status" value="1"/>
</dbReference>
<evidence type="ECO:0000259" key="1">
    <source>
        <dbReference type="Pfam" id="PF22691"/>
    </source>
</evidence>
<organism evidence="2 3">
    <name type="scientific">Candidimonas nitroreducens</name>
    <dbReference type="NCBI Taxonomy" id="683354"/>
    <lineage>
        <taxon>Bacteria</taxon>
        <taxon>Pseudomonadati</taxon>
        <taxon>Pseudomonadota</taxon>
        <taxon>Betaproteobacteria</taxon>
        <taxon>Burkholderiales</taxon>
        <taxon>Alcaligenaceae</taxon>
        <taxon>Candidimonas</taxon>
    </lineage>
</organism>
<dbReference type="SUPFAM" id="SSF53901">
    <property type="entry name" value="Thiolase-like"/>
    <property type="match status" value="2"/>
</dbReference>
<feature type="domain" description="Thiolase C-terminal" evidence="1">
    <location>
        <begin position="263"/>
        <end position="375"/>
    </location>
</feature>
<reference evidence="3" key="1">
    <citation type="submission" date="2017-06" db="EMBL/GenBank/DDBJ databases">
        <title>Herbaspirillum phytohormonus sp. nov., isolated from the root nodule of Robinia pseudoacacia in lead-zinc mine.</title>
        <authorList>
            <person name="Fan M."/>
            <person name="Lin Y."/>
        </authorList>
    </citation>
    <scope>NUCLEOTIDE SEQUENCE [LARGE SCALE GENOMIC DNA]</scope>
    <source>
        <strain evidence="3">SC-089</strain>
    </source>
</reference>
<comment type="caution">
    <text evidence="2">The sequence shown here is derived from an EMBL/GenBank/DDBJ whole genome shotgun (WGS) entry which is preliminary data.</text>
</comment>
<dbReference type="RefSeq" id="WP_088602159.1">
    <property type="nucleotide sequence ID" value="NZ_NJIH01000003.1"/>
</dbReference>
<dbReference type="Proteomes" id="UP000214603">
    <property type="component" value="Unassembled WGS sequence"/>
</dbReference>
<dbReference type="EMBL" id="NJIH01000003">
    <property type="protein sequence ID" value="OWT63577.1"/>
    <property type="molecule type" value="Genomic_DNA"/>
</dbReference>
<dbReference type="GO" id="GO:0003988">
    <property type="term" value="F:acetyl-CoA C-acyltransferase activity"/>
    <property type="evidence" value="ECO:0007669"/>
    <property type="project" value="UniProtKB-ARBA"/>
</dbReference>
<keyword evidence="3" id="KW-1185">Reference proteome</keyword>
<accession>A0A225MQF1</accession>
<dbReference type="Pfam" id="PF22691">
    <property type="entry name" value="Thiolase_C_1"/>
    <property type="match status" value="1"/>
</dbReference>
<dbReference type="AlphaFoldDB" id="A0A225MQF1"/>
<dbReference type="Gene3D" id="3.40.47.10">
    <property type="match status" value="1"/>
</dbReference>
<gene>
    <name evidence="2" type="ORF">CEY11_04420</name>
</gene>
<dbReference type="OrthoDB" id="9790314at2"/>
<keyword evidence="2" id="KW-0808">Transferase</keyword>
<dbReference type="PIRSF" id="PIRSF000429">
    <property type="entry name" value="Ac-CoA_Ac_transf"/>
    <property type="match status" value="1"/>
</dbReference>
<evidence type="ECO:0000313" key="3">
    <source>
        <dbReference type="Proteomes" id="UP000214603"/>
    </source>
</evidence>
<dbReference type="InterPro" id="IPR016039">
    <property type="entry name" value="Thiolase-like"/>
</dbReference>
<protein>
    <submittedName>
        <fullName evidence="2">Acetyl-CoA acetyltransferase</fullName>
    </submittedName>
</protein>
<dbReference type="CDD" id="cd00829">
    <property type="entry name" value="SCP-x_thiolase"/>
    <property type="match status" value="1"/>
</dbReference>
<dbReference type="PANTHER" id="PTHR42870:SF1">
    <property type="entry name" value="NON-SPECIFIC LIPID-TRANSFER PROTEIN-LIKE 2"/>
    <property type="match status" value="1"/>
</dbReference>
<dbReference type="InterPro" id="IPR002155">
    <property type="entry name" value="Thiolase"/>
</dbReference>
<dbReference type="InterPro" id="IPR055140">
    <property type="entry name" value="Thiolase_C_2"/>
</dbReference>
<name>A0A225MQF1_9BURK</name>
<sequence>MSERTLRGRVAVVGIGETTYYKHGQSPDPEFKLALRAILAACDDAGISAKQIDGFASYGDERSDAVRLASALGLARLRTSVMQWGGGGGGCCAAVANGAAAIATGQADCVVVFRSLAQGQYGRYGQNADSGTISGEKSYLVPYGVISPPQRFAMRVMRYMHEHGIRQEALRAIALASYHHAQSNPRAVMYGKPLSEQRYDESRWIVEPFHLFDCCMENDGAAALILMDAEQAEDLKQRPVYLLGAASGASARFGAHAHNSPVYASADFTTVAEDLYRMAKLSPSDVGSVQSYENFTGGVVMALAEHGFFPPGEANEFLTLENLRASTGRLPLNTSGGNLAECYMHGFELVLEAVRQVRGTSLNQAASGDVALVTGGPMVAPASDLLLGSQAVL</sequence>